<dbReference type="RefSeq" id="WP_180891184.1">
    <property type="nucleotide sequence ID" value="NZ_JACCKD010000001.1"/>
</dbReference>
<protein>
    <submittedName>
        <fullName evidence="3">Uncharacterized protein</fullName>
    </submittedName>
</protein>
<name>A0A838A7M3_9PSEU</name>
<organism evidence="3 4">
    <name type="scientific">Haloechinothrix aidingensis</name>
    <dbReference type="NCBI Taxonomy" id="2752311"/>
    <lineage>
        <taxon>Bacteria</taxon>
        <taxon>Bacillati</taxon>
        <taxon>Actinomycetota</taxon>
        <taxon>Actinomycetes</taxon>
        <taxon>Pseudonocardiales</taxon>
        <taxon>Pseudonocardiaceae</taxon>
        <taxon>Haloechinothrix</taxon>
    </lineage>
</organism>
<feature type="transmembrane region" description="Helical" evidence="2">
    <location>
        <begin position="85"/>
        <end position="106"/>
    </location>
</feature>
<dbReference type="Proteomes" id="UP000582974">
    <property type="component" value="Unassembled WGS sequence"/>
</dbReference>
<feature type="region of interest" description="Disordered" evidence="1">
    <location>
        <begin position="1"/>
        <end position="28"/>
    </location>
</feature>
<evidence type="ECO:0000256" key="2">
    <source>
        <dbReference type="SAM" id="Phobius"/>
    </source>
</evidence>
<reference evidence="3 4" key="1">
    <citation type="submission" date="2020-07" db="EMBL/GenBank/DDBJ databases">
        <title>Genome of Haloechinothrix sp.</title>
        <authorList>
            <person name="Tang S.-K."/>
            <person name="Yang L."/>
            <person name="Zhu W.-Y."/>
        </authorList>
    </citation>
    <scope>NUCLEOTIDE SEQUENCE [LARGE SCALE GENOMIC DNA]</scope>
    <source>
        <strain evidence="3 4">YIM 98757</strain>
    </source>
</reference>
<evidence type="ECO:0000256" key="1">
    <source>
        <dbReference type="SAM" id="MobiDB-lite"/>
    </source>
</evidence>
<sequence>MTFPQDPHESPAPQGRPPSGSSMPPPDPSVLQSLIRPRPVQVAFVLWMIYVGISLVVLVLGAVMVNDATRSVGVEGSLAAEQMRGAAVVTLVLTLILIVATGLVALPMRNGANWARIVLTVLAALVIIGTLLSLPGLDQRAEAGGLGVAHGTLSMLSVLPVVAALVSMYRSESNSFFRS</sequence>
<accession>A0A838A7M3</accession>
<proteinExistence type="predicted"/>
<dbReference type="EMBL" id="JACCKD010000001">
    <property type="protein sequence ID" value="MBA0124299.1"/>
    <property type="molecule type" value="Genomic_DNA"/>
</dbReference>
<keyword evidence="2" id="KW-0472">Membrane</keyword>
<feature type="transmembrane region" description="Helical" evidence="2">
    <location>
        <begin position="42"/>
        <end position="65"/>
    </location>
</feature>
<comment type="caution">
    <text evidence="3">The sequence shown here is derived from an EMBL/GenBank/DDBJ whole genome shotgun (WGS) entry which is preliminary data.</text>
</comment>
<dbReference type="AlphaFoldDB" id="A0A838A7M3"/>
<keyword evidence="4" id="KW-1185">Reference proteome</keyword>
<feature type="transmembrane region" description="Helical" evidence="2">
    <location>
        <begin position="113"/>
        <end position="134"/>
    </location>
</feature>
<evidence type="ECO:0000313" key="4">
    <source>
        <dbReference type="Proteomes" id="UP000582974"/>
    </source>
</evidence>
<gene>
    <name evidence="3" type="ORF">H0B56_01950</name>
</gene>
<feature type="transmembrane region" description="Helical" evidence="2">
    <location>
        <begin position="146"/>
        <end position="169"/>
    </location>
</feature>
<evidence type="ECO:0000313" key="3">
    <source>
        <dbReference type="EMBL" id="MBA0124299.1"/>
    </source>
</evidence>
<keyword evidence="2" id="KW-0812">Transmembrane</keyword>
<keyword evidence="2" id="KW-1133">Transmembrane helix</keyword>